<accession>A0A2Z4Y2A0</accession>
<dbReference type="AlphaFoldDB" id="A0A2Z4Y2A0"/>
<dbReference type="InterPro" id="IPR002136">
    <property type="entry name" value="Ribosomal_uL4"/>
</dbReference>
<evidence type="ECO:0000256" key="6">
    <source>
        <dbReference type="SAM" id="MobiDB-lite"/>
    </source>
</evidence>
<dbReference type="PANTHER" id="PTHR10746">
    <property type="entry name" value="50S RIBOSOMAL PROTEIN L4"/>
    <property type="match status" value="1"/>
</dbReference>
<keyword evidence="3 5" id="KW-0687">Ribonucleoprotein</keyword>
<dbReference type="SUPFAM" id="SSF52166">
    <property type="entry name" value="Ribosomal protein L4"/>
    <property type="match status" value="1"/>
</dbReference>
<sequence>MSMATLTLLDAKGAQKGSLEVKDEIFAIEPNVNAVRQALLAYEANQRQGTHSTKTRGMVSGGGRKPWRQKGTGRARQGSIRAPQWRHGAIIFGPQPRDYSMKVNRKVKRLALYSALSDLRRQDRIRVVESFGITEPKTKHFVAFLEGLGLADEARVLVLLPEKDEKVLLAARNLPNVLVIPVNNINIYCLLTCDSLITTPEALRQLEELIA</sequence>
<dbReference type="InterPro" id="IPR023574">
    <property type="entry name" value="Ribosomal_uL4_dom_sf"/>
</dbReference>
<dbReference type="PANTHER" id="PTHR10746:SF6">
    <property type="entry name" value="LARGE RIBOSOMAL SUBUNIT PROTEIN UL4M"/>
    <property type="match status" value="1"/>
</dbReference>
<evidence type="ECO:0000256" key="5">
    <source>
        <dbReference type="HAMAP-Rule" id="MF_01328"/>
    </source>
</evidence>
<name>A0A2Z4Y2A0_SUMC1</name>
<evidence type="ECO:0000256" key="3">
    <source>
        <dbReference type="ARBA" id="ARBA00023274"/>
    </source>
</evidence>
<reference evidence="7 8" key="1">
    <citation type="submission" date="2018-05" db="EMBL/GenBank/DDBJ databases">
        <title>A metagenomic window into the 2 km-deep terrestrial subsurface aquifer revealed taxonomically and functionally diverse microbial community comprising novel uncultured bacterial lineages.</title>
        <authorList>
            <person name="Kadnikov V.V."/>
            <person name="Mardanov A.V."/>
            <person name="Beletsky A.V."/>
            <person name="Banks D."/>
            <person name="Pimenov N.V."/>
            <person name="Frank Y.A."/>
            <person name="Karnachuk O.V."/>
            <person name="Ravin N.V."/>
        </authorList>
    </citation>
    <scope>NUCLEOTIDE SEQUENCE [LARGE SCALE GENOMIC DNA]</scope>
    <source>
        <strain evidence="7">BY</strain>
    </source>
</reference>
<gene>
    <name evidence="5" type="primary">rplD</name>
    <name evidence="7" type="ORF">BRCON_0387</name>
</gene>
<dbReference type="GO" id="GO:0019843">
    <property type="term" value="F:rRNA binding"/>
    <property type="evidence" value="ECO:0007669"/>
    <property type="project" value="UniProtKB-UniRule"/>
</dbReference>
<keyword evidence="5" id="KW-0699">rRNA-binding</keyword>
<evidence type="ECO:0000313" key="8">
    <source>
        <dbReference type="Proteomes" id="UP000262583"/>
    </source>
</evidence>
<dbReference type="InterPro" id="IPR013005">
    <property type="entry name" value="Ribosomal_uL4-like"/>
</dbReference>
<dbReference type="KEGG" id="schv:BRCON_0387"/>
<dbReference type="Gene3D" id="3.40.1370.10">
    <property type="match status" value="1"/>
</dbReference>
<dbReference type="GO" id="GO:0005840">
    <property type="term" value="C:ribosome"/>
    <property type="evidence" value="ECO:0007669"/>
    <property type="project" value="UniProtKB-KW"/>
</dbReference>
<protein>
    <recommendedName>
        <fullName evidence="4 5">Large ribosomal subunit protein uL4</fullName>
    </recommendedName>
</protein>
<dbReference type="Proteomes" id="UP000262583">
    <property type="component" value="Chromosome"/>
</dbReference>
<dbReference type="HAMAP" id="MF_01328_B">
    <property type="entry name" value="Ribosomal_uL4_B"/>
    <property type="match status" value="1"/>
</dbReference>
<dbReference type="NCBIfam" id="TIGR03953">
    <property type="entry name" value="rplD_bact"/>
    <property type="match status" value="1"/>
</dbReference>
<keyword evidence="2 5" id="KW-0689">Ribosomal protein</keyword>
<comment type="function">
    <text evidence="5">Forms part of the polypeptide exit tunnel.</text>
</comment>
<comment type="similarity">
    <text evidence="1 5">Belongs to the universal ribosomal protein uL4 family.</text>
</comment>
<evidence type="ECO:0000256" key="4">
    <source>
        <dbReference type="ARBA" id="ARBA00035244"/>
    </source>
</evidence>
<dbReference type="GO" id="GO:1990904">
    <property type="term" value="C:ribonucleoprotein complex"/>
    <property type="evidence" value="ECO:0007669"/>
    <property type="project" value="UniProtKB-KW"/>
</dbReference>
<evidence type="ECO:0000256" key="1">
    <source>
        <dbReference type="ARBA" id="ARBA00010528"/>
    </source>
</evidence>
<organism evidence="7 8">
    <name type="scientific">Sumerlaea chitinivorans</name>
    <dbReference type="NCBI Taxonomy" id="2250252"/>
    <lineage>
        <taxon>Bacteria</taxon>
        <taxon>Candidatus Sumerlaeota</taxon>
        <taxon>Candidatus Sumerlaeia</taxon>
        <taxon>Candidatus Sumerlaeales</taxon>
        <taxon>Candidatus Sumerlaeaceae</taxon>
        <taxon>Candidatus Sumerlaea</taxon>
    </lineage>
</organism>
<keyword evidence="5" id="KW-0694">RNA-binding</keyword>
<comment type="function">
    <text evidence="5">One of the primary rRNA binding proteins, this protein initially binds near the 5'-end of the 23S rRNA. It is important during the early stages of 50S assembly. It makes multiple contacts with different domains of the 23S rRNA in the assembled 50S subunit and ribosome.</text>
</comment>
<feature type="region of interest" description="Disordered" evidence="6">
    <location>
        <begin position="46"/>
        <end position="79"/>
    </location>
</feature>
<evidence type="ECO:0000256" key="2">
    <source>
        <dbReference type="ARBA" id="ARBA00022980"/>
    </source>
</evidence>
<proteinExistence type="inferred from homology"/>
<dbReference type="GO" id="GO:0006412">
    <property type="term" value="P:translation"/>
    <property type="evidence" value="ECO:0007669"/>
    <property type="project" value="UniProtKB-UniRule"/>
</dbReference>
<evidence type="ECO:0000313" key="7">
    <source>
        <dbReference type="EMBL" id="AXA35164.1"/>
    </source>
</evidence>
<dbReference type="EMBL" id="CP030759">
    <property type="protein sequence ID" value="AXA35164.1"/>
    <property type="molecule type" value="Genomic_DNA"/>
</dbReference>
<dbReference type="Pfam" id="PF00573">
    <property type="entry name" value="Ribosomal_L4"/>
    <property type="match status" value="1"/>
</dbReference>
<comment type="subunit">
    <text evidence="5">Part of the 50S ribosomal subunit.</text>
</comment>
<dbReference type="GO" id="GO:0003735">
    <property type="term" value="F:structural constituent of ribosome"/>
    <property type="evidence" value="ECO:0007669"/>
    <property type="project" value="InterPro"/>
</dbReference>